<protein>
    <submittedName>
        <fullName evidence="5">Diguanylate cyclase</fullName>
    </submittedName>
</protein>
<feature type="modified residue" description="4-aspartylphosphate" evidence="2">
    <location>
        <position position="57"/>
    </location>
</feature>
<evidence type="ECO:0000259" key="3">
    <source>
        <dbReference type="PROSITE" id="PS50110"/>
    </source>
</evidence>
<keyword evidence="6" id="KW-1185">Reference proteome</keyword>
<evidence type="ECO:0000259" key="4">
    <source>
        <dbReference type="PROSITE" id="PS50887"/>
    </source>
</evidence>
<dbReference type="PANTHER" id="PTHR46663">
    <property type="entry name" value="DIGUANYLATE CYCLASE DGCT-RELATED"/>
    <property type="match status" value="1"/>
</dbReference>
<dbReference type="EMBL" id="CP045871">
    <property type="protein sequence ID" value="QGG79381.1"/>
    <property type="molecule type" value="Genomic_DNA"/>
</dbReference>
<comment type="cofactor">
    <cofactor evidence="1">
        <name>Mg(2+)</name>
        <dbReference type="ChEBI" id="CHEBI:18420"/>
    </cofactor>
</comment>
<feature type="domain" description="GGDEF" evidence="4">
    <location>
        <begin position="166"/>
        <end position="297"/>
    </location>
</feature>
<dbReference type="SMART" id="SM00267">
    <property type="entry name" value="GGDEF"/>
    <property type="match status" value="1"/>
</dbReference>
<dbReference type="InterPro" id="IPR052163">
    <property type="entry name" value="DGC-Regulatory_Protein"/>
</dbReference>
<evidence type="ECO:0000256" key="1">
    <source>
        <dbReference type="ARBA" id="ARBA00001946"/>
    </source>
</evidence>
<dbReference type="AlphaFoldDB" id="A0A5Q2QAR8"/>
<keyword evidence="2" id="KW-0597">Phosphoprotein</keyword>
<dbReference type="OrthoDB" id="9812260at2"/>
<dbReference type="SUPFAM" id="SSF52172">
    <property type="entry name" value="CheY-like"/>
    <property type="match status" value="1"/>
</dbReference>
<feature type="domain" description="Response regulatory" evidence="3">
    <location>
        <begin position="5"/>
        <end position="122"/>
    </location>
</feature>
<dbReference type="NCBIfam" id="TIGR00254">
    <property type="entry name" value="GGDEF"/>
    <property type="match status" value="1"/>
</dbReference>
<name>A0A5Q2QAR8_9GAMM</name>
<dbReference type="InterPro" id="IPR000160">
    <property type="entry name" value="GGDEF_dom"/>
</dbReference>
<evidence type="ECO:0000313" key="5">
    <source>
        <dbReference type="EMBL" id="QGG79381.1"/>
    </source>
</evidence>
<dbReference type="Gene3D" id="3.40.50.2300">
    <property type="match status" value="1"/>
</dbReference>
<dbReference type="SUPFAM" id="SSF55073">
    <property type="entry name" value="Nucleotide cyclase"/>
    <property type="match status" value="1"/>
</dbReference>
<sequence length="297" mass="33383">MADYRISIIVDSFDDCLALTRRLSQIDGHHYHTTLIHDVQTGFEAIAQQHADLYFVDLDLAGDNGIDLLRRAQFINNRKPIVVVTGNENPIIDMQALELGATDFINKNELTPQMLNRTIRHAITRKVHELRLQHAATHDALTELAQKHHFQAELDRAISRHLRSGDSFGLLLLDLDQFKPVNDEHGHRAGDELLKRVAEALQRSVRNGDLVGRLGGDEFGVLLESVTADDLTTIRNAISRRVQHPMSWRNTRVQVGCSIGAAVYPSDAKSAQALLEIADHRMYAEKGTKTDRLVSQR</sequence>
<dbReference type="RefSeq" id="WP_153712885.1">
    <property type="nucleotide sequence ID" value="NZ_CP045871.1"/>
</dbReference>
<dbReference type="Gene3D" id="3.30.70.270">
    <property type="match status" value="1"/>
</dbReference>
<dbReference type="Pfam" id="PF00990">
    <property type="entry name" value="GGDEF"/>
    <property type="match status" value="1"/>
</dbReference>
<reference evidence="5 6" key="1">
    <citation type="submission" date="2019-11" db="EMBL/GenBank/DDBJ databases">
        <authorList>
            <person name="Khan S.A."/>
            <person name="Jeon C.O."/>
            <person name="Chun B.H."/>
        </authorList>
    </citation>
    <scope>NUCLEOTIDE SEQUENCE [LARGE SCALE GENOMIC DNA]</scope>
    <source>
        <strain evidence="5 6">IMCC 1097</strain>
    </source>
</reference>
<dbReference type="SMART" id="SM00448">
    <property type="entry name" value="REC"/>
    <property type="match status" value="1"/>
</dbReference>
<gene>
    <name evidence="5" type="ORF">GH975_01890</name>
</gene>
<accession>A0A5Q2QAR8</accession>
<proteinExistence type="predicted"/>
<dbReference type="PROSITE" id="PS50887">
    <property type="entry name" value="GGDEF"/>
    <property type="match status" value="1"/>
</dbReference>
<evidence type="ECO:0000313" key="6">
    <source>
        <dbReference type="Proteomes" id="UP000388235"/>
    </source>
</evidence>
<evidence type="ECO:0000256" key="2">
    <source>
        <dbReference type="PROSITE-ProRule" id="PRU00169"/>
    </source>
</evidence>
<dbReference type="Proteomes" id="UP000388235">
    <property type="component" value="Chromosome"/>
</dbReference>
<dbReference type="PROSITE" id="PS50110">
    <property type="entry name" value="RESPONSE_REGULATORY"/>
    <property type="match status" value="1"/>
</dbReference>
<dbReference type="CDD" id="cd01949">
    <property type="entry name" value="GGDEF"/>
    <property type="match status" value="1"/>
</dbReference>
<dbReference type="InterPro" id="IPR043128">
    <property type="entry name" value="Rev_trsase/Diguanyl_cyclase"/>
</dbReference>
<dbReference type="InterPro" id="IPR029787">
    <property type="entry name" value="Nucleotide_cyclase"/>
</dbReference>
<dbReference type="GO" id="GO:0000160">
    <property type="term" value="P:phosphorelay signal transduction system"/>
    <property type="evidence" value="ECO:0007669"/>
    <property type="project" value="InterPro"/>
</dbReference>
<dbReference type="CDD" id="cd00156">
    <property type="entry name" value="REC"/>
    <property type="match status" value="1"/>
</dbReference>
<dbReference type="InterPro" id="IPR001789">
    <property type="entry name" value="Sig_transdc_resp-reg_receiver"/>
</dbReference>
<dbReference type="KEGG" id="llp:GH975_01890"/>
<dbReference type="GO" id="GO:0003824">
    <property type="term" value="F:catalytic activity"/>
    <property type="evidence" value="ECO:0007669"/>
    <property type="project" value="UniProtKB-ARBA"/>
</dbReference>
<organism evidence="5 6">
    <name type="scientific">Litorivicinus lipolyticus</name>
    <dbReference type="NCBI Taxonomy" id="418701"/>
    <lineage>
        <taxon>Bacteria</taxon>
        <taxon>Pseudomonadati</taxon>
        <taxon>Pseudomonadota</taxon>
        <taxon>Gammaproteobacteria</taxon>
        <taxon>Oceanospirillales</taxon>
        <taxon>Litorivicinaceae</taxon>
        <taxon>Litorivicinus</taxon>
    </lineage>
</organism>
<dbReference type="FunFam" id="3.30.70.270:FF:000001">
    <property type="entry name" value="Diguanylate cyclase domain protein"/>
    <property type="match status" value="1"/>
</dbReference>
<dbReference type="Pfam" id="PF00072">
    <property type="entry name" value="Response_reg"/>
    <property type="match status" value="1"/>
</dbReference>
<dbReference type="InterPro" id="IPR011006">
    <property type="entry name" value="CheY-like_superfamily"/>
</dbReference>
<dbReference type="PANTHER" id="PTHR46663:SF2">
    <property type="entry name" value="GGDEF DOMAIN-CONTAINING PROTEIN"/>
    <property type="match status" value="1"/>
</dbReference>